<feature type="compositionally biased region" description="Low complexity" evidence="1">
    <location>
        <begin position="171"/>
        <end position="187"/>
    </location>
</feature>
<feature type="compositionally biased region" description="Basic and acidic residues" evidence="1">
    <location>
        <begin position="115"/>
        <end position="124"/>
    </location>
</feature>
<feature type="compositionally biased region" description="Basic residues" evidence="1">
    <location>
        <begin position="192"/>
        <end position="202"/>
    </location>
</feature>
<name>A0A6J4IMC5_9ACTN</name>
<dbReference type="AlphaFoldDB" id="A0A6J4IMC5"/>
<feature type="region of interest" description="Disordered" evidence="1">
    <location>
        <begin position="271"/>
        <end position="328"/>
    </location>
</feature>
<feature type="non-terminal residue" evidence="2">
    <location>
        <position position="1"/>
    </location>
</feature>
<organism evidence="2">
    <name type="scientific">uncultured Acidimicrobiales bacterium</name>
    <dbReference type="NCBI Taxonomy" id="310071"/>
    <lineage>
        <taxon>Bacteria</taxon>
        <taxon>Bacillati</taxon>
        <taxon>Actinomycetota</taxon>
        <taxon>Acidimicrobiia</taxon>
        <taxon>Acidimicrobiales</taxon>
        <taxon>environmental samples</taxon>
    </lineage>
</organism>
<feature type="non-terminal residue" evidence="2">
    <location>
        <position position="350"/>
    </location>
</feature>
<feature type="compositionally biased region" description="Basic residues" evidence="1">
    <location>
        <begin position="139"/>
        <end position="148"/>
    </location>
</feature>
<protein>
    <submittedName>
        <fullName evidence="2">RNA polymerase sigma factor</fullName>
    </submittedName>
</protein>
<proteinExistence type="predicted"/>
<feature type="compositionally biased region" description="Pro residues" evidence="1">
    <location>
        <begin position="1"/>
        <end position="11"/>
    </location>
</feature>
<reference evidence="2" key="1">
    <citation type="submission" date="2020-02" db="EMBL/GenBank/DDBJ databases">
        <authorList>
            <person name="Meier V. D."/>
        </authorList>
    </citation>
    <scope>NUCLEOTIDE SEQUENCE</scope>
    <source>
        <strain evidence="2">AVDCRST_MAG20</strain>
    </source>
</reference>
<sequence>DHRNRCPPPRAFPSMRHHDHLSCDGAGCSGRRGPRRARRHRGAPGGAHGPLLPDARLRLRGRGRRAGDDGAGLAVGRPLRGALRPALVALPHRHERLPRHAPGAPAPGTPHGPRPGRDVGDPHRGGRPRARLGPAGGRRPCRARRRGPGRAGGGARLGPPRLRGRPPAPAATPAGRAAPQGGPAVAGVRGGRAPRHHRRLRQQRPPAGSGHHGGHRRRCHPLGPGGRRAAGAAGPLRRGVRALRRRLPGLAAPGGRRAVDAAVRALAAGGGRHRPLVHGTGRRLPRRPHGAHRRQRPPRLRRLPGQRTRHLGPLLHPDRRRLRRVDRRAPQLLVPRAVPRLRPPRPLGAL</sequence>
<feature type="region of interest" description="Disordered" evidence="1">
    <location>
        <begin position="1"/>
        <end position="75"/>
    </location>
</feature>
<dbReference type="EMBL" id="CADCSY010000110">
    <property type="protein sequence ID" value="CAA9254147.1"/>
    <property type="molecule type" value="Genomic_DNA"/>
</dbReference>
<gene>
    <name evidence="2" type="ORF">AVDCRST_MAG20-2499</name>
</gene>
<feature type="compositionally biased region" description="Basic residues" evidence="1">
    <location>
        <begin position="32"/>
        <end position="42"/>
    </location>
</feature>
<feature type="compositionally biased region" description="Pro residues" evidence="1">
    <location>
        <begin position="104"/>
        <end position="113"/>
    </location>
</feature>
<evidence type="ECO:0000256" key="1">
    <source>
        <dbReference type="SAM" id="MobiDB-lite"/>
    </source>
</evidence>
<feature type="region of interest" description="Disordered" evidence="1">
    <location>
        <begin position="96"/>
        <end position="239"/>
    </location>
</feature>
<accession>A0A6J4IMC5</accession>
<evidence type="ECO:0000313" key="2">
    <source>
        <dbReference type="EMBL" id="CAA9254147.1"/>
    </source>
</evidence>
<feature type="compositionally biased region" description="Basic residues" evidence="1">
    <location>
        <begin position="271"/>
        <end position="310"/>
    </location>
</feature>